<keyword evidence="2" id="KW-0472">Membrane</keyword>
<dbReference type="KEGG" id="pbal:CPBP_00694"/>
<gene>
    <name evidence="4" type="ORF">CPBP_00694</name>
</gene>
<feature type="transmembrane region" description="Helical" evidence="2">
    <location>
        <begin position="410"/>
        <end position="436"/>
    </location>
</feature>
<feature type="domain" description="Solute-binding protein family 3/N-terminal" evidence="3">
    <location>
        <begin position="54"/>
        <end position="295"/>
    </location>
</feature>
<evidence type="ECO:0000259" key="3">
    <source>
        <dbReference type="SMART" id="SM00062"/>
    </source>
</evidence>
<feature type="transmembrane region" description="Helical" evidence="2">
    <location>
        <begin position="476"/>
        <end position="493"/>
    </location>
</feature>
<evidence type="ECO:0000313" key="4">
    <source>
        <dbReference type="EMBL" id="QOL19923.1"/>
    </source>
</evidence>
<evidence type="ECO:0000313" key="5">
    <source>
        <dbReference type="Proteomes" id="UP000594001"/>
    </source>
</evidence>
<keyword evidence="5" id="KW-1185">Reference proteome</keyword>
<keyword evidence="2" id="KW-1133">Transmembrane helix</keyword>
<dbReference type="EMBL" id="CP054719">
    <property type="protein sequence ID" value="QOL19923.1"/>
    <property type="molecule type" value="Genomic_DNA"/>
</dbReference>
<keyword evidence="1" id="KW-0732">Signal</keyword>
<feature type="transmembrane region" description="Helical" evidence="2">
    <location>
        <begin position="365"/>
        <end position="389"/>
    </location>
</feature>
<dbReference type="Pfam" id="PF00497">
    <property type="entry name" value="SBP_bac_3"/>
    <property type="match status" value="1"/>
</dbReference>
<accession>A0A7L9RTH0</accession>
<reference evidence="4 5" key="1">
    <citation type="submission" date="2020-06" db="EMBL/GenBank/DDBJ databases">
        <title>The endosymbiont of the kinetoplastid Bodo saltans is a Paracaedibacter-like alpha-proteobacterium possessing a putative toxin-antitoxin system.</title>
        <authorList>
            <person name="Midha S."/>
            <person name="Rigden D.J."/>
            <person name="Siozios S."/>
            <person name="Hurst G.D.D."/>
            <person name="Jackson A.P."/>
        </authorList>
    </citation>
    <scope>NUCLEOTIDE SEQUENCE [LARGE SCALE GENOMIC DNA]</scope>
    <source>
        <strain evidence="4">Lake Konstanz</strain>
    </source>
</reference>
<name>A0A7L9RTH0_9PROT</name>
<dbReference type="PANTHER" id="PTHR35936">
    <property type="entry name" value="MEMBRANE-BOUND LYTIC MUREIN TRANSGLYCOSYLASE F"/>
    <property type="match status" value="1"/>
</dbReference>
<protein>
    <submittedName>
        <fullName evidence="4">Putative ABC transporter arginine-binding protein 2</fullName>
    </submittedName>
</protein>
<feature type="transmembrane region" description="Helical" evidence="2">
    <location>
        <begin position="332"/>
        <end position="353"/>
    </location>
</feature>
<evidence type="ECO:0000256" key="2">
    <source>
        <dbReference type="SAM" id="Phobius"/>
    </source>
</evidence>
<dbReference type="AlphaFoldDB" id="A0A7L9RTH0"/>
<dbReference type="Gene3D" id="3.40.190.10">
    <property type="entry name" value="Periplasmic binding protein-like II"/>
    <property type="match status" value="2"/>
</dbReference>
<dbReference type="RefSeq" id="WP_350331480.1">
    <property type="nucleotide sequence ID" value="NZ_CP054719.1"/>
</dbReference>
<sequence length="539" mass="60795">MKFSVVRLNKLLMWIVILGINLGAAFGSSNSKTYSVNSKNLKQKIGIPSIPDDILTTGWFDSEPYYTLVKGEGGLESYSGLDAELARAITHQFGYKISLKPIEWSEQIENLKTGKQHFAASATFTEERAKFVYFSDPYRREENSFFVKKEDSGKFIFNSRDMKGFVASLKANKARIAITDGMVYASNEINDFINDPANKSYLIPTATTYESIDLLLKGEVDGILDDRVITSAAIWRTKNTDKIAEVYLGISTPIHYMFSKASVPQSVVTEFNTALKTIQSDGTYSRIVRDYMFPVLILQTVERPWFFFLEAVAIMALVLSGLLIAYREKFNLFGTMMIAFISMSGGIMRDIMVNRPKLGIMLSPIYAIGILVSVLIGFILVWVYQLLFKQRVISQTLEKKKWYQQHRVKIMDWLIEVLDAVGLAAYTVTGVVIALIAQLEPLWLWGPIMAVVTTTGGGIMRDIVRGQKDIVTLKSDFYGEIAIIWGLVLSLVFTWNVDLMSPEAMFKWIILVVIGSFITRILIKILDFKGLPFNLRGLD</sequence>
<dbReference type="InterPro" id="IPR001638">
    <property type="entry name" value="Solute-binding_3/MltF_N"/>
</dbReference>
<dbReference type="Proteomes" id="UP000594001">
    <property type="component" value="Chromosome"/>
</dbReference>
<feature type="transmembrane region" description="Helical" evidence="2">
    <location>
        <begin position="305"/>
        <end position="325"/>
    </location>
</feature>
<feature type="transmembrane region" description="Helical" evidence="2">
    <location>
        <begin position="505"/>
        <end position="523"/>
    </location>
</feature>
<dbReference type="SMART" id="SM00062">
    <property type="entry name" value="PBPb"/>
    <property type="match status" value="1"/>
</dbReference>
<proteinExistence type="predicted"/>
<dbReference type="InterPro" id="IPR005115">
    <property type="entry name" value="Gly_transporter"/>
</dbReference>
<feature type="transmembrane region" description="Helical" evidence="2">
    <location>
        <begin position="442"/>
        <end position="464"/>
    </location>
</feature>
<keyword evidence="2" id="KW-0812">Transmembrane</keyword>
<evidence type="ECO:0000256" key="1">
    <source>
        <dbReference type="ARBA" id="ARBA00022729"/>
    </source>
</evidence>
<organism evidence="4 5">
    <name type="scientific">Candidatus Bodocaedibacter vickermanii</name>
    <dbReference type="NCBI Taxonomy" id="2741701"/>
    <lineage>
        <taxon>Bacteria</taxon>
        <taxon>Pseudomonadati</taxon>
        <taxon>Pseudomonadota</taxon>
        <taxon>Alphaproteobacteria</taxon>
        <taxon>Holosporales</taxon>
        <taxon>Candidatus Paracaedibacteraceae</taxon>
        <taxon>Candidatus Bodocaedibacter</taxon>
    </lineage>
</organism>
<dbReference type="SUPFAM" id="SSF53850">
    <property type="entry name" value="Periplasmic binding protein-like II"/>
    <property type="match status" value="1"/>
</dbReference>
<dbReference type="Pfam" id="PF03458">
    <property type="entry name" value="Gly_transporter"/>
    <property type="match status" value="2"/>
</dbReference>
<dbReference type="PANTHER" id="PTHR35936:SF19">
    <property type="entry name" value="AMINO-ACID-BINDING PROTEIN YXEM-RELATED"/>
    <property type="match status" value="1"/>
</dbReference>